<feature type="chain" id="PRO_5042471930" evidence="3">
    <location>
        <begin position="21"/>
        <end position="504"/>
    </location>
</feature>
<name>A0AAJ0M7B5_9PEZI</name>
<sequence>MDSHILVSLCLRGLSWFSSAFSLGASHGFEELPVRPSQSWSLRDVPFPISNSTASVDLSVEESGDDGKLLRVFIALLYTVLPLSQGRTDDLPSTGFPTAVLQWRSRKAGQSPWCRTVSYDFMGEESTDEPPGKGVHRHNDPNFQLLCARTVRSFTLEHPDNANVKASMVCEAYRFQLAPNRLRNVLTNKKLIFILQVYHAHVNVYTSFLTALEVHYASARLRRLSSSHQSKLRQWSFNAIVEDCHFYQRLINAASELTLTTESLLAVAISLEEPGKEDPQADTARRGAERLLLLSLSRDMSQSKNVQILTLLATIFLPLSLSAGILSMQARFKDLGQLLYDFFGVVVLLAAAVALLVFAMLVFSLLNEVESTLHHKVLYVRLVRPLLLVTLVSVGLDFGALVLSSFVVGMFKDVRLGASILGYGTAVAVGLPTTVLVATALIYYSSKVVYHSSTKKEKERKKERKNEQDPESNVGQQGAEGEGEKVEPLVREEPAVGSEGGLPL</sequence>
<accession>A0AAJ0M7B5</accession>
<protein>
    <submittedName>
        <fullName evidence="4">Uncharacterized protein</fullName>
    </submittedName>
</protein>
<organism evidence="4 5">
    <name type="scientific">Chaetomium strumarium</name>
    <dbReference type="NCBI Taxonomy" id="1170767"/>
    <lineage>
        <taxon>Eukaryota</taxon>
        <taxon>Fungi</taxon>
        <taxon>Dikarya</taxon>
        <taxon>Ascomycota</taxon>
        <taxon>Pezizomycotina</taxon>
        <taxon>Sordariomycetes</taxon>
        <taxon>Sordariomycetidae</taxon>
        <taxon>Sordariales</taxon>
        <taxon>Chaetomiaceae</taxon>
        <taxon>Chaetomium</taxon>
    </lineage>
</organism>
<keyword evidence="3" id="KW-0732">Signal</keyword>
<feature type="region of interest" description="Disordered" evidence="1">
    <location>
        <begin position="454"/>
        <end position="504"/>
    </location>
</feature>
<evidence type="ECO:0000256" key="1">
    <source>
        <dbReference type="SAM" id="MobiDB-lite"/>
    </source>
</evidence>
<evidence type="ECO:0000313" key="4">
    <source>
        <dbReference type="EMBL" id="KAK3311555.1"/>
    </source>
</evidence>
<dbReference type="EMBL" id="JAUDZG010000001">
    <property type="protein sequence ID" value="KAK3311555.1"/>
    <property type="molecule type" value="Genomic_DNA"/>
</dbReference>
<keyword evidence="5" id="KW-1185">Reference proteome</keyword>
<reference evidence="4" key="1">
    <citation type="journal article" date="2023" name="Mol. Phylogenet. Evol.">
        <title>Genome-scale phylogeny and comparative genomics of the fungal order Sordariales.</title>
        <authorList>
            <person name="Hensen N."/>
            <person name="Bonometti L."/>
            <person name="Westerberg I."/>
            <person name="Brannstrom I.O."/>
            <person name="Guillou S."/>
            <person name="Cros-Aarteil S."/>
            <person name="Calhoun S."/>
            <person name="Haridas S."/>
            <person name="Kuo A."/>
            <person name="Mondo S."/>
            <person name="Pangilinan J."/>
            <person name="Riley R."/>
            <person name="LaButti K."/>
            <person name="Andreopoulos B."/>
            <person name="Lipzen A."/>
            <person name="Chen C."/>
            <person name="Yan M."/>
            <person name="Daum C."/>
            <person name="Ng V."/>
            <person name="Clum A."/>
            <person name="Steindorff A."/>
            <person name="Ohm R.A."/>
            <person name="Martin F."/>
            <person name="Silar P."/>
            <person name="Natvig D.O."/>
            <person name="Lalanne C."/>
            <person name="Gautier V."/>
            <person name="Ament-Velasquez S.L."/>
            <person name="Kruys A."/>
            <person name="Hutchinson M.I."/>
            <person name="Powell A.J."/>
            <person name="Barry K."/>
            <person name="Miller A.N."/>
            <person name="Grigoriev I.V."/>
            <person name="Debuchy R."/>
            <person name="Gladieux P."/>
            <person name="Hiltunen Thoren M."/>
            <person name="Johannesson H."/>
        </authorList>
    </citation>
    <scope>NUCLEOTIDE SEQUENCE</scope>
    <source>
        <strain evidence="4">CBS 333.67</strain>
    </source>
</reference>
<feature type="transmembrane region" description="Helical" evidence="2">
    <location>
        <begin position="420"/>
        <end position="444"/>
    </location>
</feature>
<evidence type="ECO:0000313" key="5">
    <source>
        <dbReference type="Proteomes" id="UP001273166"/>
    </source>
</evidence>
<dbReference type="GeneID" id="87889040"/>
<proteinExistence type="predicted"/>
<dbReference type="AlphaFoldDB" id="A0AAJ0M7B5"/>
<feature type="transmembrane region" description="Helical" evidence="2">
    <location>
        <begin position="338"/>
        <end position="366"/>
    </location>
</feature>
<feature type="transmembrane region" description="Helical" evidence="2">
    <location>
        <begin position="306"/>
        <end position="326"/>
    </location>
</feature>
<dbReference type="RefSeq" id="XP_062727335.1">
    <property type="nucleotide sequence ID" value="XM_062870211.1"/>
</dbReference>
<feature type="signal peptide" evidence="3">
    <location>
        <begin position="1"/>
        <end position="20"/>
    </location>
</feature>
<evidence type="ECO:0000256" key="3">
    <source>
        <dbReference type="SAM" id="SignalP"/>
    </source>
</evidence>
<dbReference type="Gene3D" id="1.20.58.340">
    <property type="entry name" value="Magnesium transport protein CorA, transmembrane region"/>
    <property type="match status" value="1"/>
</dbReference>
<comment type="caution">
    <text evidence="4">The sequence shown here is derived from an EMBL/GenBank/DDBJ whole genome shotgun (WGS) entry which is preliminary data.</text>
</comment>
<evidence type="ECO:0000256" key="2">
    <source>
        <dbReference type="SAM" id="Phobius"/>
    </source>
</evidence>
<feature type="transmembrane region" description="Helical" evidence="2">
    <location>
        <begin position="386"/>
        <end position="408"/>
    </location>
</feature>
<feature type="compositionally biased region" description="Basic and acidic residues" evidence="1">
    <location>
        <begin position="482"/>
        <end position="494"/>
    </location>
</feature>
<reference evidence="4" key="2">
    <citation type="submission" date="2023-06" db="EMBL/GenBank/DDBJ databases">
        <authorList>
            <consortium name="Lawrence Berkeley National Laboratory"/>
            <person name="Mondo S.J."/>
            <person name="Hensen N."/>
            <person name="Bonometti L."/>
            <person name="Westerberg I."/>
            <person name="Brannstrom I.O."/>
            <person name="Guillou S."/>
            <person name="Cros-Aarteil S."/>
            <person name="Calhoun S."/>
            <person name="Haridas S."/>
            <person name="Kuo A."/>
            <person name="Pangilinan J."/>
            <person name="Riley R."/>
            <person name="Labutti K."/>
            <person name="Andreopoulos B."/>
            <person name="Lipzen A."/>
            <person name="Chen C."/>
            <person name="Yanf M."/>
            <person name="Daum C."/>
            <person name="Ng V."/>
            <person name="Clum A."/>
            <person name="Steindorff A."/>
            <person name="Ohm R."/>
            <person name="Martin F."/>
            <person name="Silar P."/>
            <person name="Natvig D."/>
            <person name="Lalanne C."/>
            <person name="Gautier V."/>
            <person name="Ament-Velasquez S.L."/>
            <person name="Kruys A."/>
            <person name="Hutchinson M.I."/>
            <person name="Powell A.J."/>
            <person name="Barry K."/>
            <person name="Miller A.N."/>
            <person name="Grigoriev I.V."/>
            <person name="Debuchy R."/>
            <person name="Gladieux P."/>
            <person name="Thoren M.H."/>
            <person name="Johannesson H."/>
        </authorList>
    </citation>
    <scope>NUCLEOTIDE SEQUENCE</scope>
    <source>
        <strain evidence="4">CBS 333.67</strain>
    </source>
</reference>
<keyword evidence="2" id="KW-0812">Transmembrane</keyword>
<keyword evidence="2" id="KW-0472">Membrane</keyword>
<dbReference type="Proteomes" id="UP001273166">
    <property type="component" value="Unassembled WGS sequence"/>
</dbReference>
<keyword evidence="2" id="KW-1133">Transmembrane helix</keyword>
<gene>
    <name evidence="4" type="ORF">B0T15DRAFT_549165</name>
</gene>